<organism evidence="9 10">
    <name type="scientific">Bugula neritina</name>
    <name type="common">Brown bryozoan</name>
    <name type="synonym">Sertularia neritina</name>
    <dbReference type="NCBI Taxonomy" id="10212"/>
    <lineage>
        <taxon>Eukaryota</taxon>
        <taxon>Metazoa</taxon>
        <taxon>Spiralia</taxon>
        <taxon>Lophotrochozoa</taxon>
        <taxon>Bryozoa</taxon>
        <taxon>Gymnolaemata</taxon>
        <taxon>Cheilostomatida</taxon>
        <taxon>Flustrina</taxon>
        <taxon>Buguloidea</taxon>
        <taxon>Bugulidae</taxon>
        <taxon>Bugula</taxon>
    </lineage>
</organism>
<keyword evidence="3" id="KW-0482">Metalloprotease</keyword>
<gene>
    <name evidence="9" type="ORF">EB796_002571</name>
</gene>
<feature type="compositionally biased region" description="Acidic residues" evidence="7">
    <location>
        <begin position="404"/>
        <end position="423"/>
    </location>
</feature>
<dbReference type="Gene3D" id="1.25.10.10">
    <property type="entry name" value="Leucine-rich Repeat Variant"/>
    <property type="match status" value="1"/>
</dbReference>
<dbReference type="PANTHER" id="PTHR12756:SF11">
    <property type="entry name" value="CYTOSOLIC CARBOXYPEPTIDASE 1"/>
    <property type="match status" value="1"/>
</dbReference>
<dbReference type="Proteomes" id="UP000593567">
    <property type="component" value="Unassembled WGS sequence"/>
</dbReference>
<dbReference type="OrthoDB" id="10253041at2759"/>
<accession>A0A7J7KLN4</accession>
<feature type="region of interest" description="Disordered" evidence="7">
    <location>
        <begin position="1159"/>
        <end position="1202"/>
    </location>
</feature>
<dbReference type="InterPro" id="IPR033852">
    <property type="entry name" value="CBPC1/4"/>
</dbReference>
<evidence type="ECO:0000256" key="5">
    <source>
        <dbReference type="ARBA" id="ARBA00026108"/>
    </source>
</evidence>
<evidence type="ECO:0000256" key="3">
    <source>
        <dbReference type="ARBA" id="ARBA00023049"/>
    </source>
</evidence>
<dbReference type="CDD" id="cd06906">
    <property type="entry name" value="M14_Nna1"/>
    <property type="match status" value="1"/>
</dbReference>
<dbReference type="PROSITE" id="PS52035">
    <property type="entry name" value="PEPTIDASE_M14"/>
    <property type="match status" value="1"/>
</dbReference>
<evidence type="ECO:0000256" key="1">
    <source>
        <dbReference type="ARBA" id="ARBA00001947"/>
    </source>
</evidence>
<reference evidence="9" key="1">
    <citation type="submission" date="2020-06" db="EMBL/GenBank/DDBJ databases">
        <title>Draft genome of Bugula neritina, a colonial animal packing powerful symbionts and potential medicines.</title>
        <authorList>
            <person name="Rayko M."/>
        </authorList>
    </citation>
    <scope>NUCLEOTIDE SEQUENCE [LARGE SCALE GENOMIC DNA]</scope>
    <source>
        <strain evidence="9">Kwan_BN1</strain>
    </source>
</reference>
<evidence type="ECO:0000313" key="9">
    <source>
        <dbReference type="EMBL" id="KAF6039134.1"/>
    </source>
</evidence>
<dbReference type="InterPro" id="IPR011989">
    <property type="entry name" value="ARM-like"/>
</dbReference>
<keyword evidence="3" id="KW-0378">Hydrolase</keyword>
<proteinExistence type="inferred from homology"/>
<dbReference type="InterPro" id="IPR050821">
    <property type="entry name" value="Cytosolic_carboxypeptidase"/>
</dbReference>
<dbReference type="Pfam" id="PF00246">
    <property type="entry name" value="Peptidase_M14"/>
    <property type="match status" value="1"/>
</dbReference>
<dbReference type="InterPro" id="IPR016024">
    <property type="entry name" value="ARM-type_fold"/>
</dbReference>
<evidence type="ECO:0000259" key="8">
    <source>
        <dbReference type="PROSITE" id="PS52035"/>
    </source>
</evidence>
<dbReference type="Pfam" id="PF25571">
    <property type="entry name" value="TPR_CCP1_N"/>
    <property type="match status" value="1"/>
</dbReference>
<dbReference type="EC" id="3.4.17.24" evidence="5"/>
<feature type="region of interest" description="Disordered" evidence="7">
    <location>
        <begin position="581"/>
        <end position="630"/>
    </location>
</feature>
<comment type="similarity">
    <text evidence="2 6">Belongs to the peptidase M14 family.</text>
</comment>
<protein>
    <recommendedName>
        <fullName evidence="5">tubulin-glutamate carboxypeptidase</fullName>
        <ecNumber evidence="5">3.4.17.24</ecNumber>
    </recommendedName>
</protein>
<name>A0A7J7KLN4_BUGNE</name>
<evidence type="ECO:0000256" key="4">
    <source>
        <dbReference type="ARBA" id="ARBA00024524"/>
    </source>
</evidence>
<evidence type="ECO:0000256" key="2">
    <source>
        <dbReference type="ARBA" id="ARBA00005988"/>
    </source>
</evidence>
<evidence type="ECO:0000313" key="10">
    <source>
        <dbReference type="Proteomes" id="UP000593567"/>
    </source>
</evidence>
<keyword evidence="10" id="KW-1185">Reference proteome</keyword>
<feature type="active site" description="Proton donor/acceptor" evidence="6">
    <location>
        <position position="1106"/>
    </location>
</feature>
<dbReference type="Gene3D" id="2.60.40.3120">
    <property type="match status" value="1"/>
</dbReference>
<feature type="compositionally biased region" description="Low complexity" evidence="7">
    <location>
        <begin position="22"/>
        <end position="31"/>
    </location>
</feature>
<feature type="region of interest" description="Disordered" evidence="7">
    <location>
        <begin position="404"/>
        <end position="441"/>
    </location>
</feature>
<dbReference type="EMBL" id="VXIV02000302">
    <property type="protein sequence ID" value="KAF6039134.1"/>
    <property type="molecule type" value="Genomic_DNA"/>
</dbReference>
<dbReference type="SUPFAM" id="SSF53187">
    <property type="entry name" value="Zn-dependent exopeptidases"/>
    <property type="match status" value="1"/>
</dbReference>
<comment type="catalytic activity">
    <reaction evidence="4">
        <text>C-terminal L-alpha-aminoacyl-L-glutamyl-L-glutamyl-[tubulin] + H2O = C-terminal L-alpha-aminoacyl-L-glutamyl-[tubulin] + L-glutamate</text>
        <dbReference type="Rhea" id="RHEA:63792"/>
        <dbReference type="Rhea" id="RHEA-COMP:16435"/>
        <dbReference type="Rhea" id="RHEA-COMP:16436"/>
        <dbReference type="ChEBI" id="CHEBI:15377"/>
        <dbReference type="ChEBI" id="CHEBI:29985"/>
        <dbReference type="ChEBI" id="CHEBI:149555"/>
        <dbReference type="ChEBI" id="CHEBI:149556"/>
        <dbReference type="EC" id="3.4.17.24"/>
    </reaction>
    <physiologicalReaction direction="left-to-right" evidence="4">
        <dbReference type="Rhea" id="RHEA:63793"/>
    </physiologicalReaction>
</comment>
<dbReference type="PANTHER" id="PTHR12756">
    <property type="entry name" value="CYTOSOLIC CARBOXYPEPTIDASE"/>
    <property type="match status" value="1"/>
</dbReference>
<keyword evidence="3" id="KW-0645">Protease</keyword>
<feature type="compositionally biased region" description="Acidic residues" evidence="7">
    <location>
        <begin position="1173"/>
        <end position="1202"/>
    </location>
</feature>
<dbReference type="GO" id="GO:0008270">
    <property type="term" value="F:zinc ion binding"/>
    <property type="evidence" value="ECO:0007669"/>
    <property type="project" value="InterPro"/>
</dbReference>
<evidence type="ECO:0000256" key="6">
    <source>
        <dbReference type="PROSITE-ProRule" id="PRU01379"/>
    </source>
</evidence>
<feature type="region of interest" description="Disordered" evidence="7">
    <location>
        <begin position="1"/>
        <end position="37"/>
    </location>
</feature>
<dbReference type="InterPro" id="IPR000834">
    <property type="entry name" value="Peptidase_M14"/>
</dbReference>
<comment type="cofactor">
    <cofactor evidence="1">
        <name>Zn(2+)</name>
        <dbReference type="ChEBI" id="CHEBI:29105"/>
    </cofactor>
</comment>
<comment type="caution">
    <text evidence="9">The sequence shown here is derived from an EMBL/GenBank/DDBJ whole genome shotgun (WGS) entry which is preliminary data.</text>
</comment>
<sequence>MAELKGEKLTRSASRGQRHQSASRPSSRTSAGGSGSSHMKVAAHFQVLEKMNVPSAVRTLSSDDLQQVRHAANRILTYIMSQDKPGREVMVKNTLYVQSLLTTLETHKDIDVCRTIVTIFVELIGKLNTGSRCSQLVTQGATRVFLHLLARESKPDVPNEFMVQIHYVLSKLALKDRKFGVKARLSQALPVTLAFIRNHTHSTAVRNLQPVLTVLKSYANNAINASYLGKNGAINTLFKIISNINKKNAVMTKTALDTLVLLVKSKSNSARAVGYGGVPILIQMYAEWHRLDTKNRHISLRKSLLNILKHVSNLKSGRQAVIDADGVRVLYKICEDIMDVRELESLIFIASLVLRKCFPRQKLPANATKTTLLYKLPESEFHVPQGLSKDAALLNGITLNVDTKDDDDSSLDNDDDLSSDDEIEPTKPVLGNFSLDRPDEGNARRTLEDLRMYEQFFPEVLDIEVKDTLSTQQDDLNILLDRVSSLTASEGLKGNPHSMPDLRSTKYTHFSEPLFGNTLDSAPSTAGRGRTKAPYTYRKDEEAAATARLEKKEVCEGGASAVNLKTGQPVFSLDFEVNSPTSNKSRYKPLVSPFEHKSKAKGKASKSTDSLLDMDDLRSDPLLDEGDDSEFSADDWVKPADFYDMARKTNSVGRFSKVAYPDLHGSKPIPKREPLYERKFGVQRAKIFEDIDRLINSEELLNRVVYDFDAIVKDGGDEFHGGSSYYANHDVERLGKPVTPYDHLHFNSLFESGNLRKSIQIRENEYDLILCPDVNSNHHHQWFYFEVSNMVAVNGEPYWARAGTDVCYFKNHLSRSSQVTGGVRGKLYFTTTFTIVFPHSYDVCYIAYHYPYTYTSLQCQLSRWQHSIDESAIYFRNQVLCQSMSGNNVNVLTITNYPSSNSKEAVEQFRNKPYIFLSCRVHPGESNASWVMKGTIEHLLSDSKEAVALRQTYIFKIVPMLNPDGVINGNHRCSLSAEDLNRRWMVSCPRLHPTIYHTKGMLQFMRHMQRTPLVYCDYHGHSRRKNVFLYGCSPSQSWMTDDVDNPSVLSDKSEDYGYKTLPKVLSQTAPAFSLSSCSFTVEKTKETTARVVVWRQIGVVRSYTMESSYCGCDQGPYNGLHINISHLQHMGRKFADALLRLKSRHFKVTELTNEDGKPLAFSAEDSCPADNQYGDDDYAEDNLSDDITDDDDDEELDDADVL</sequence>
<dbReference type="Gene3D" id="3.40.630.10">
    <property type="entry name" value="Zn peptidases"/>
    <property type="match status" value="1"/>
</dbReference>
<feature type="compositionally biased region" description="Basic and acidic residues" evidence="7">
    <location>
        <begin position="1"/>
        <end position="10"/>
    </location>
</feature>
<dbReference type="GO" id="GO:0006508">
    <property type="term" value="P:proteolysis"/>
    <property type="evidence" value="ECO:0007669"/>
    <property type="project" value="InterPro"/>
</dbReference>
<dbReference type="SUPFAM" id="SSF48371">
    <property type="entry name" value="ARM repeat"/>
    <property type="match status" value="1"/>
</dbReference>
<evidence type="ECO:0000256" key="7">
    <source>
        <dbReference type="SAM" id="MobiDB-lite"/>
    </source>
</evidence>
<dbReference type="AlphaFoldDB" id="A0A7J7KLN4"/>
<feature type="domain" description="Peptidase M14" evidence="8">
    <location>
        <begin position="850"/>
        <end position="1142"/>
    </location>
</feature>
<dbReference type="GO" id="GO:0004181">
    <property type="term" value="F:metallocarboxypeptidase activity"/>
    <property type="evidence" value="ECO:0007669"/>
    <property type="project" value="InterPro"/>
</dbReference>